<evidence type="ECO:0000313" key="2">
    <source>
        <dbReference type="EMBL" id="KAB8294096.1"/>
    </source>
</evidence>
<organism evidence="2 3">
    <name type="scientific">Monilinia laxa</name>
    <name type="common">Brown rot fungus</name>
    <name type="synonym">Sclerotinia laxa</name>
    <dbReference type="NCBI Taxonomy" id="61186"/>
    <lineage>
        <taxon>Eukaryota</taxon>
        <taxon>Fungi</taxon>
        <taxon>Dikarya</taxon>
        <taxon>Ascomycota</taxon>
        <taxon>Pezizomycotina</taxon>
        <taxon>Leotiomycetes</taxon>
        <taxon>Helotiales</taxon>
        <taxon>Sclerotiniaceae</taxon>
        <taxon>Monilinia</taxon>
    </lineage>
</organism>
<keyword evidence="3" id="KW-1185">Reference proteome</keyword>
<name>A0A5N6JY79_MONLA</name>
<reference evidence="2 3" key="1">
    <citation type="submission" date="2019-06" db="EMBL/GenBank/DDBJ databases">
        <title>Genome Sequence of the Brown Rot Fungal Pathogen Monilinia laxa.</title>
        <authorList>
            <person name="De Miccolis Angelini R.M."/>
            <person name="Landi L."/>
            <person name="Abate D."/>
            <person name="Pollastro S."/>
            <person name="Romanazzi G."/>
            <person name="Faretra F."/>
        </authorList>
    </citation>
    <scope>NUCLEOTIDE SEQUENCE [LARGE SCALE GENOMIC DNA]</scope>
    <source>
        <strain evidence="2 3">Mlax316</strain>
    </source>
</reference>
<evidence type="ECO:0000256" key="1">
    <source>
        <dbReference type="SAM" id="MobiDB-lite"/>
    </source>
</evidence>
<dbReference type="AlphaFoldDB" id="A0A5N6JY79"/>
<feature type="compositionally biased region" description="Basic residues" evidence="1">
    <location>
        <begin position="35"/>
        <end position="47"/>
    </location>
</feature>
<comment type="caution">
    <text evidence="2">The sequence shown here is derived from an EMBL/GenBank/DDBJ whole genome shotgun (WGS) entry which is preliminary data.</text>
</comment>
<gene>
    <name evidence="2" type="ORF">EYC80_009549</name>
</gene>
<proteinExistence type="predicted"/>
<protein>
    <submittedName>
        <fullName evidence="2">Uncharacterized protein</fullName>
    </submittedName>
</protein>
<sequence length="71" mass="7992">MRGSALLADQSQRTIAPLVNHFDKLPLNLYPSCKHGPRIRSHSRRSSPTRPKQGENCTTCPNSQCRFSRSV</sequence>
<accession>A0A5N6JY79</accession>
<evidence type="ECO:0000313" key="3">
    <source>
        <dbReference type="Proteomes" id="UP000326757"/>
    </source>
</evidence>
<dbReference type="EMBL" id="VIGI01000011">
    <property type="protein sequence ID" value="KAB8294096.1"/>
    <property type="molecule type" value="Genomic_DNA"/>
</dbReference>
<dbReference type="Proteomes" id="UP000326757">
    <property type="component" value="Unassembled WGS sequence"/>
</dbReference>
<feature type="region of interest" description="Disordered" evidence="1">
    <location>
        <begin position="33"/>
        <end position="60"/>
    </location>
</feature>